<evidence type="ECO:0000256" key="6">
    <source>
        <dbReference type="ARBA" id="ARBA00022729"/>
    </source>
</evidence>
<evidence type="ECO:0000256" key="2">
    <source>
        <dbReference type="ARBA" id="ARBA00009810"/>
    </source>
</evidence>
<dbReference type="PANTHER" id="PTHR30069:SF29">
    <property type="entry name" value="HEMOGLOBIN AND HEMOGLOBIN-HAPTOGLOBIN-BINDING PROTEIN 1-RELATED"/>
    <property type="match status" value="1"/>
</dbReference>
<dbReference type="CDD" id="cd01347">
    <property type="entry name" value="ligand_gated_channel"/>
    <property type="match status" value="1"/>
</dbReference>
<dbReference type="PROSITE" id="PS52016">
    <property type="entry name" value="TONB_DEPENDENT_REC_3"/>
    <property type="match status" value="1"/>
</dbReference>
<evidence type="ECO:0000313" key="17">
    <source>
        <dbReference type="Proteomes" id="UP001157167"/>
    </source>
</evidence>
<keyword evidence="17" id="KW-1185">Reference proteome</keyword>
<dbReference type="InterPro" id="IPR000531">
    <property type="entry name" value="Beta-barrel_TonB"/>
</dbReference>
<evidence type="ECO:0000256" key="3">
    <source>
        <dbReference type="ARBA" id="ARBA00022448"/>
    </source>
</evidence>
<sequence>MKNASSPHASLKCIALALAGCSACAHGADDLTELSLDQLIDVPVVSASRFEQKASETTAAVSVVTRDDIRQFGWRTVAEVLRSLHGFYTHSDRGYDYVGARSFARPQDYNTRVLLLVDGQRVNDAIYDQAYIGTDGIIDLDIVDRIEVIRGPGSSIYGGNAVFGVINLITRSGADLSGGELGGRISSHNTIDGRASVGKRLDNGADFLASVSGMNATGPALYFPEFDTPATHNGHTAHTDYTRQGSVFARVGIDGLRLTTAASRRAKGVPTGAFGAEFNDRGRAYTDTQSYLAVDYTRALDAATELSGRAYLSDYTYSAPALLGTPPVRNHDEAHGSWYGVELKLVTSLSARNKLVAGIEHQRNRIQNQRNYDTAPYQLNADDHRQSERSGVFVQDDFQWTPDLKLSVGGRVDQVTGQGAQFSPRLGAVYRLSAQTVWKLQYGTAFRAPNVYESNYSYAGSAIANPRLRAEKITTWETSVEHYLDSQTRLLGTAYVYRLAGLIDQTTEARSGLLQYVNAGRSSARGVELEIEKLWTNGARLRTSLELQHAHDANGNDLTNSPNVIGKLNLSVPLPWQSLRLGTEAQWFAARKTHAGMVPDHGLANLTLLRPMAGNNWEWSASVYNLFDNRYFDATAYDPTVPQRDRLAQDGRSYRLKAVYRF</sequence>
<keyword evidence="4 11" id="KW-1134">Transmembrane beta strand</keyword>
<accession>A0ABQ6FCP3</accession>
<dbReference type="Gene3D" id="2.170.130.10">
    <property type="entry name" value="TonB-dependent receptor, plug domain"/>
    <property type="match status" value="1"/>
</dbReference>
<dbReference type="InterPro" id="IPR037066">
    <property type="entry name" value="Plug_dom_sf"/>
</dbReference>
<keyword evidence="5 11" id="KW-0812">Transmembrane</keyword>
<dbReference type="Proteomes" id="UP001157167">
    <property type="component" value="Unassembled WGS sequence"/>
</dbReference>
<keyword evidence="7 12" id="KW-0798">TonB box</keyword>
<organism evidence="16 17">
    <name type="scientific">Zoogloea oryzae</name>
    <dbReference type="NCBI Taxonomy" id="310767"/>
    <lineage>
        <taxon>Bacteria</taxon>
        <taxon>Pseudomonadati</taxon>
        <taxon>Pseudomonadota</taxon>
        <taxon>Betaproteobacteria</taxon>
        <taxon>Rhodocyclales</taxon>
        <taxon>Zoogloeaceae</taxon>
        <taxon>Zoogloea</taxon>
    </lineage>
</organism>
<dbReference type="Pfam" id="PF00593">
    <property type="entry name" value="TonB_dep_Rec_b-barrel"/>
    <property type="match status" value="1"/>
</dbReference>
<reference evidence="17" key="1">
    <citation type="journal article" date="2019" name="Int. J. Syst. Evol. Microbiol.">
        <title>The Global Catalogue of Microorganisms (GCM) 10K type strain sequencing project: providing services to taxonomists for standard genome sequencing and annotation.</title>
        <authorList>
            <consortium name="The Broad Institute Genomics Platform"/>
            <consortium name="The Broad Institute Genome Sequencing Center for Infectious Disease"/>
            <person name="Wu L."/>
            <person name="Ma J."/>
        </authorList>
    </citation>
    <scope>NUCLEOTIDE SEQUENCE [LARGE SCALE GENOMIC DNA]</scope>
    <source>
        <strain evidence="17">NBRC 102407</strain>
    </source>
</reference>
<evidence type="ECO:0000313" key="16">
    <source>
        <dbReference type="EMBL" id="GLT23388.1"/>
    </source>
</evidence>
<keyword evidence="10 11" id="KW-0998">Cell outer membrane</keyword>
<comment type="caution">
    <text evidence="16">The sequence shown here is derived from an EMBL/GenBank/DDBJ whole genome shotgun (WGS) entry which is preliminary data.</text>
</comment>
<evidence type="ECO:0000256" key="8">
    <source>
        <dbReference type="ARBA" id="ARBA00023136"/>
    </source>
</evidence>
<evidence type="ECO:0000256" key="4">
    <source>
        <dbReference type="ARBA" id="ARBA00022452"/>
    </source>
</evidence>
<keyword evidence="8 11" id="KW-0472">Membrane</keyword>
<evidence type="ECO:0000259" key="14">
    <source>
        <dbReference type="Pfam" id="PF00593"/>
    </source>
</evidence>
<dbReference type="Pfam" id="PF07715">
    <property type="entry name" value="Plug"/>
    <property type="match status" value="1"/>
</dbReference>
<name>A0ABQ6FCP3_9RHOO</name>
<proteinExistence type="inferred from homology"/>
<feature type="chain" id="PRO_5047362298" evidence="13">
    <location>
        <begin position="28"/>
        <end position="662"/>
    </location>
</feature>
<protein>
    <submittedName>
        <fullName evidence="16">Ligand-gated channel</fullName>
    </submittedName>
</protein>
<dbReference type="InterPro" id="IPR012910">
    <property type="entry name" value="Plug_dom"/>
</dbReference>
<evidence type="ECO:0000256" key="11">
    <source>
        <dbReference type="PROSITE-ProRule" id="PRU01360"/>
    </source>
</evidence>
<dbReference type="RefSeq" id="WP_284188593.1">
    <property type="nucleotide sequence ID" value="NZ_BSPX01000046.1"/>
</dbReference>
<dbReference type="InterPro" id="IPR039426">
    <property type="entry name" value="TonB-dep_rcpt-like"/>
</dbReference>
<evidence type="ECO:0000259" key="15">
    <source>
        <dbReference type="Pfam" id="PF07715"/>
    </source>
</evidence>
<keyword evidence="3 11" id="KW-0813">Transport</keyword>
<evidence type="ECO:0000256" key="7">
    <source>
        <dbReference type="ARBA" id="ARBA00023077"/>
    </source>
</evidence>
<dbReference type="Gene3D" id="2.40.170.20">
    <property type="entry name" value="TonB-dependent receptor, beta-barrel domain"/>
    <property type="match status" value="1"/>
</dbReference>
<feature type="signal peptide" evidence="13">
    <location>
        <begin position="1"/>
        <end position="27"/>
    </location>
</feature>
<dbReference type="SUPFAM" id="SSF56935">
    <property type="entry name" value="Porins"/>
    <property type="match status" value="1"/>
</dbReference>
<evidence type="ECO:0000256" key="9">
    <source>
        <dbReference type="ARBA" id="ARBA00023170"/>
    </source>
</evidence>
<dbReference type="PANTHER" id="PTHR30069">
    <property type="entry name" value="TONB-DEPENDENT OUTER MEMBRANE RECEPTOR"/>
    <property type="match status" value="1"/>
</dbReference>
<comment type="similarity">
    <text evidence="2 11 12">Belongs to the TonB-dependent receptor family.</text>
</comment>
<evidence type="ECO:0000256" key="13">
    <source>
        <dbReference type="SAM" id="SignalP"/>
    </source>
</evidence>
<feature type="domain" description="TonB-dependent receptor-like beta-barrel" evidence="14">
    <location>
        <begin position="252"/>
        <end position="626"/>
    </location>
</feature>
<evidence type="ECO:0000256" key="12">
    <source>
        <dbReference type="RuleBase" id="RU003357"/>
    </source>
</evidence>
<keyword evidence="9" id="KW-0675">Receptor</keyword>
<dbReference type="EMBL" id="BSPX01000046">
    <property type="protein sequence ID" value="GLT23388.1"/>
    <property type="molecule type" value="Genomic_DNA"/>
</dbReference>
<feature type="domain" description="TonB-dependent receptor plug" evidence="15">
    <location>
        <begin position="54"/>
        <end position="165"/>
    </location>
</feature>
<evidence type="ECO:0000256" key="10">
    <source>
        <dbReference type="ARBA" id="ARBA00023237"/>
    </source>
</evidence>
<dbReference type="InterPro" id="IPR036942">
    <property type="entry name" value="Beta-barrel_TonB_sf"/>
</dbReference>
<evidence type="ECO:0000256" key="5">
    <source>
        <dbReference type="ARBA" id="ARBA00022692"/>
    </source>
</evidence>
<gene>
    <name evidence="16" type="ORF">GCM10007933_28540</name>
</gene>
<comment type="subcellular location">
    <subcellularLocation>
        <location evidence="1 11">Cell outer membrane</location>
        <topology evidence="1 11">Multi-pass membrane protein</topology>
    </subcellularLocation>
</comment>
<keyword evidence="6 13" id="KW-0732">Signal</keyword>
<evidence type="ECO:0000256" key="1">
    <source>
        <dbReference type="ARBA" id="ARBA00004571"/>
    </source>
</evidence>